<comment type="caution">
    <text evidence="2">The sequence shown here is derived from an EMBL/GenBank/DDBJ whole genome shotgun (WGS) entry which is preliminary data.</text>
</comment>
<reference evidence="2 3" key="1">
    <citation type="submission" date="2021-06" db="EMBL/GenBank/DDBJ databases">
        <authorList>
            <person name="Palmer J.M."/>
        </authorList>
    </citation>
    <scope>NUCLEOTIDE SEQUENCE [LARGE SCALE GENOMIC DNA]</scope>
    <source>
        <strain evidence="3">if_2019</strain>
        <tissue evidence="2">Muscle</tissue>
    </source>
</reference>
<organism evidence="2 3">
    <name type="scientific">Ilyodon furcidens</name>
    <name type="common">goldbreast splitfin</name>
    <dbReference type="NCBI Taxonomy" id="33524"/>
    <lineage>
        <taxon>Eukaryota</taxon>
        <taxon>Metazoa</taxon>
        <taxon>Chordata</taxon>
        <taxon>Craniata</taxon>
        <taxon>Vertebrata</taxon>
        <taxon>Euteleostomi</taxon>
        <taxon>Actinopterygii</taxon>
        <taxon>Neopterygii</taxon>
        <taxon>Teleostei</taxon>
        <taxon>Neoteleostei</taxon>
        <taxon>Acanthomorphata</taxon>
        <taxon>Ovalentaria</taxon>
        <taxon>Atherinomorphae</taxon>
        <taxon>Cyprinodontiformes</taxon>
        <taxon>Goodeidae</taxon>
        <taxon>Ilyodon</taxon>
    </lineage>
</organism>
<accession>A0ABV0U6U0</accession>
<evidence type="ECO:0000256" key="1">
    <source>
        <dbReference type="SAM" id="MobiDB-lite"/>
    </source>
</evidence>
<protein>
    <submittedName>
        <fullName evidence="2">Uncharacterized protein</fullName>
    </submittedName>
</protein>
<dbReference type="EMBL" id="JAHRIQ010059940">
    <property type="protein sequence ID" value="MEQ2240904.1"/>
    <property type="molecule type" value="Genomic_DNA"/>
</dbReference>
<feature type="region of interest" description="Disordered" evidence="1">
    <location>
        <begin position="52"/>
        <end position="71"/>
    </location>
</feature>
<keyword evidence="3" id="KW-1185">Reference proteome</keyword>
<evidence type="ECO:0000313" key="2">
    <source>
        <dbReference type="EMBL" id="MEQ2240904.1"/>
    </source>
</evidence>
<gene>
    <name evidence="2" type="ORF">ILYODFUR_019862</name>
</gene>
<proteinExistence type="predicted"/>
<dbReference type="Proteomes" id="UP001482620">
    <property type="component" value="Unassembled WGS sequence"/>
</dbReference>
<feature type="compositionally biased region" description="Basic residues" evidence="1">
    <location>
        <begin position="62"/>
        <end position="71"/>
    </location>
</feature>
<evidence type="ECO:0000313" key="3">
    <source>
        <dbReference type="Proteomes" id="UP001482620"/>
    </source>
</evidence>
<name>A0ABV0U6U0_9TELE</name>
<sequence length="71" mass="7878">MASVAVPVKARVVPLSRRAEFCCGETGPPRTSQSKQIDHACFSRSSDITWPLPFPPQVNRKERGKRSCQPP</sequence>